<keyword evidence="4" id="KW-0548">Nucleotidyltransferase</keyword>
<dbReference type="GO" id="GO:0003968">
    <property type="term" value="F:RNA-directed RNA polymerase activity"/>
    <property type="evidence" value="ECO:0007669"/>
    <property type="project" value="UniProtKB-KW"/>
</dbReference>
<dbReference type="SUPFAM" id="SSF56672">
    <property type="entry name" value="DNA/RNA polymerases"/>
    <property type="match status" value="1"/>
</dbReference>
<evidence type="ECO:0000256" key="6">
    <source>
        <dbReference type="ARBA" id="ARBA00022953"/>
    </source>
</evidence>
<gene>
    <name evidence="11" type="ORF">H2BulkLitter11534_000001</name>
</gene>
<comment type="cofactor">
    <cofactor evidence="9">
        <name>Mg(2+)</name>
        <dbReference type="ChEBI" id="CHEBI:18420"/>
    </cofactor>
    <text evidence="9">Binds 2 Mg(2+) per subunit.</text>
</comment>
<sequence>MGRIPNALFSAINADSICNSGQPSSYWEGVKPDYDSMSFVEAATCSFVNSWRKKFRPDDSSKQDTAAYIKWADCNSRSATWTDRSNTSVDEEFFGTMKMELDNFFYPNGYPLLHSLDSFFLAGRHGAGSSIGALSTDFYSKMFGSRLTSSNSVLIEHYQSNVRRFAEWSNAELTRSLEFGRPLIVDGSRLSFVPKTDAISRTICVEPTLNIFYQLGAAHVIANRLAIYGINLRAQADINRKMAHAGSRDNSFATIDLESASDTIAKSFCKFILPKGVYAMLDVLRCSRTIVPARFTGVTHERSCDNGPDAIRDGQRKAVDLGYFSSMGNGFTFPLQTVIFSALVKACYRMLNLPFSNGGSFAVFGDDIIVDAKAYLFVCHCLELCGFSVNKAKSFNKGPFRESCGHDYFYGSNIRGFYIQQLDTVQDFYAAINAVNEFSARTGLIMHNTAQFLLRRVDRNMHIPLWDDPSGGIRVPSRMAKAVGRSLETQASLYYVYRPKRQVWQISRSKGYKGFYYNSSGLLISFLAGMALSSGLPRRSNGKVVWKKKLASCSYWDEMPPNAALIGGFSRRQYSTAVSHNMGDSVSEG</sequence>
<organism evidence="11">
    <name type="scientific">Leviviridae sp</name>
    <dbReference type="NCBI Taxonomy" id="2027243"/>
    <lineage>
        <taxon>Viruses</taxon>
        <taxon>Riboviria</taxon>
        <taxon>Orthornavirae</taxon>
        <taxon>Lenarviricota</taxon>
        <taxon>Leviviricetes</taxon>
        <taxon>Norzivirales</taxon>
        <taxon>Fiersviridae</taxon>
    </lineage>
</organism>
<evidence type="ECO:0000256" key="8">
    <source>
        <dbReference type="ARBA" id="ARBA00048744"/>
    </source>
</evidence>
<evidence type="ECO:0000256" key="4">
    <source>
        <dbReference type="ARBA" id="ARBA00022695"/>
    </source>
</evidence>
<protein>
    <recommendedName>
        <fullName evidence="1">RNA-directed RNA polymerase</fullName>
        <ecNumber evidence="1">2.7.7.48</ecNumber>
    </recommendedName>
    <alternativeName>
        <fullName evidence="7">RNA replicase beta chain</fullName>
    </alternativeName>
</protein>
<dbReference type="PROSITE" id="PS50522">
    <property type="entry name" value="RDRP_PHAGE"/>
    <property type="match status" value="1"/>
</dbReference>
<dbReference type="InterPro" id="IPR043502">
    <property type="entry name" value="DNA/RNA_pol_sf"/>
</dbReference>
<feature type="domain" description="RdRp catalytic" evidence="10">
    <location>
        <begin position="241"/>
        <end position="398"/>
    </location>
</feature>
<evidence type="ECO:0000313" key="11">
    <source>
        <dbReference type="EMBL" id="QDH87230.1"/>
    </source>
</evidence>
<evidence type="ECO:0000256" key="2">
    <source>
        <dbReference type="ARBA" id="ARBA00022484"/>
    </source>
</evidence>
<keyword evidence="9" id="KW-0460">Magnesium</keyword>
<dbReference type="EMBL" id="MN033222">
    <property type="protein sequence ID" value="QDH87230.1"/>
    <property type="molecule type" value="Genomic_RNA"/>
</dbReference>
<keyword evidence="6" id="KW-0693">Viral RNA replication</keyword>
<proteinExistence type="predicted"/>
<name>A0A514D0T9_9VIRU</name>
<evidence type="ECO:0000259" key="10">
    <source>
        <dbReference type="PROSITE" id="PS50522"/>
    </source>
</evidence>
<evidence type="ECO:0000256" key="7">
    <source>
        <dbReference type="ARBA" id="ARBA00030248"/>
    </source>
</evidence>
<keyword evidence="9" id="KW-0479">Metal-binding</keyword>
<evidence type="ECO:0000256" key="3">
    <source>
        <dbReference type="ARBA" id="ARBA00022679"/>
    </source>
</evidence>
<keyword evidence="2 11" id="KW-0696">RNA-directed RNA polymerase</keyword>
<reference evidence="11" key="1">
    <citation type="submission" date="2019-05" db="EMBL/GenBank/DDBJ databases">
        <title>Metatranscriptomic reconstruction reveals RNA viruses with the potential to shape carbon cycling in soil.</title>
        <authorList>
            <person name="Starr E.P."/>
            <person name="Nuccio E."/>
            <person name="Pett-Ridge J."/>
            <person name="Banfield J.F."/>
            <person name="Firestone M.K."/>
        </authorList>
    </citation>
    <scope>NUCLEOTIDE SEQUENCE</scope>
    <source>
        <strain evidence="11">H2_Bulk_Litter_11_534</strain>
    </source>
</reference>
<dbReference type="GO" id="GO:0000166">
    <property type="term" value="F:nucleotide binding"/>
    <property type="evidence" value="ECO:0007669"/>
    <property type="project" value="UniProtKB-KW"/>
</dbReference>
<feature type="binding site" evidence="9">
    <location>
        <position position="367"/>
    </location>
    <ligand>
        <name>Mg(2+)</name>
        <dbReference type="ChEBI" id="CHEBI:18420"/>
        <label>2</label>
    </ligand>
</feature>
<dbReference type="GO" id="GO:0046872">
    <property type="term" value="F:metal ion binding"/>
    <property type="evidence" value="ECO:0007669"/>
    <property type="project" value="UniProtKB-KW"/>
</dbReference>
<keyword evidence="3" id="KW-0808">Transferase</keyword>
<feature type="binding site" evidence="9">
    <location>
        <position position="366"/>
    </location>
    <ligand>
        <name>Mg(2+)</name>
        <dbReference type="ChEBI" id="CHEBI:18420"/>
        <label>2</label>
    </ligand>
</feature>
<dbReference type="EC" id="2.7.7.48" evidence="1"/>
<dbReference type="InterPro" id="IPR007096">
    <property type="entry name" value="RNA-dir_Rpol_cat_phage"/>
</dbReference>
<dbReference type="GO" id="GO:0039694">
    <property type="term" value="P:viral RNA genome replication"/>
    <property type="evidence" value="ECO:0007669"/>
    <property type="project" value="InterPro"/>
</dbReference>
<comment type="catalytic activity">
    <reaction evidence="8">
        <text>RNA(n) + a ribonucleoside 5'-triphosphate = RNA(n+1) + diphosphate</text>
        <dbReference type="Rhea" id="RHEA:21248"/>
        <dbReference type="Rhea" id="RHEA-COMP:14527"/>
        <dbReference type="Rhea" id="RHEA-COMP:17342"/>
        <dbReference type="ChEBI" id="CHEBI:33019"/>
        <dbReference type="ChEBI" id="CHEBI:61557"/>
        <dbReference type="ChEBI" id="CHEBI:140395"/>
        <dbReference type="EC" id="2.7.7.48"/>
    </reaction>
</comment>
<dbReference type="Pfam" id="PF03431">
    <property type="entry name" value="RNA_replicase_B"/>
    <property type="match status" value="2"/>
</dbReference>
<feature type="binding site" evidence="9">
    <location>
        <position position="256"/>
    </location>
    <ligand>
        <name>Mg(2+)</name>
        <dbReference type="ChEBI" id="CHEBI:18420"/>
        <label>2</label>
    </ligand>
</feature>
<dbReference type="InterPro" id="IPR005093">
    <property type="entry name" value="RNArep_beta"/>
</dbReference>
<evidence type="ECO:0000256" key="9">
    <source>
        <dbReference type="PIRSR" id="PIRSR605093-1"/>
    </source>
</evidence>
<evidence type="ECO:0000256" key="1">
    <source>
        <dbReference type="ARBA" id="ARBA00012494"/>
    </source>
</evidence>
<evidence type="ECO:0000256" key="5">
    <source>
        <dbReference type="ARBA" id="ARBA00022741"/>
    </source>
</evidence>
<accession>A0A514D0T9</accession>
<keyword evidence="5" id="KW-0547">Nucleotide-binding</keyword>